<dbReference type="Proteomes" id="UP000325286">
    <property type="component" value="Chromosome"/>
</dbReference>
<gene>
    <name evidence="1" type="ORF">UC8_05420</name>
</gene>
<reference evidence="1 2" key="1">
    <citation type="submission" date="2019-08" db="EMBL/GenBank/DDBJ databases">
        <title>Deep-cultivation of Planctomycetes and their phenomic and genomic characterization uncovers novel biology.</title>
        <authorList>
            <person name="Wiegand S."/>
            <person name="Jogler M."/>
            <person name="Boedeker C."/>
            <person name="Pinto D."/>
            <person name="Vollmers J."/>
            <person name="Rivas-Marin E."/>
            <person name="Kohn T."/>
            <person name="Peeters S.H."/>
            <person name="Heuer A."/>
            <person name="Rast P."/>
            <person name="Oberbeckmann S."/>
            <person name="Bunk B."/>
            <person name="Jeske O."/>
            <person name="Meyerdierks A."/>
            <person name="Storesund J.E."/>
            <person name="Kallscheuer N."/>
            <person name="Luecker S."/>
            <person name="Lage O.M."/>
            <person name="Pohl T."/>
            <person name="Merkel B.J."/>
            <person name="Hornburger P."/>
            <person name="Mueller R.-W."/>
            <person name="Bruemmer F."/>
            <person name="Labrenz M."/>
            <person name="Spormann A.M."/>
            <person name="Op den Camp H."/>
            <person name="Overmann J."/>
            <person name="Amann R."/>
            <person name="Jetten M.S.M."/>
            <person name="Mascher T."/>
            <person name="Medema M.H."/>
            <person name="Devos D.P."/>
            <person name="Kaster A.-K."/>
            <person name="Ovreas L."/>
            <person name="Rohde M."/>
            <person name="Galperin M.Y."/>
            <person name="Jogler C."/>
        </authorList>
    </citation>
    <scope>NUCLEOTIDE SEQUENCE [LARGE SCALE GENOMIC DNA]</scope>
    <source>
        <strain evidence="1 2">UC8</strain>
    </source>
</reference>
<evidence type="ECO:0000313" key="1">
    <source>
        <dbReference type="EMBL" id="QEG38585.1"/>
    </source>
</evidence>
<accession>A0A5B9QM64</accession>
<dbReference type="KEGG" id="rul:UC8_05420"/>
<dbReference type="EMBL" id="CP042914">
    <property type="protein sequence ID" value="QEG38585.1"/>
    <property type="molecule type" value="Genomic_DNA"/>
</dbReference>
<keyword evidence="2" id="KW-1185">Reference proteome</keyword>
<evidence type="ECO:0008006" key="3">
    <source>
        <dbReference type="Google" id="ProtNLM"/>
    </source>
</evidence>
<sequence>MNGEAPHRMTSSAIGILFEDGILYGCQASRTLLGRFRHQQVSQPIGQAGLDQAVLELLAQFTGLSTDTPVAAGLPTGETYFATRPTATSAGSVSPRVLLRESLRSAAVRLDRLEIDVLHWQPERRSVASIIAAPSSRIDSIRQAIESAGYSLQQIEPMATALCTAAARVDTKDRGNQTITRVILSRERILAVICKGFTPVHWHEMDLPPGDEASGIVSVVRAAITGASTCGLNEAPERIVLHGRKELRPLIDMQWLHSQLPVELRWLDEPAADAPGMVRALADNLLAGEPGQFDLARIHRAATPLWDLIPWREVVGYAAVAAILFLSLQFRHNDQTAQRTALLATSPVALDSHADVRARQTELQAQAANLSKFLDNRVHWAPHLRTIVNQLPPHTQLTEIRGSAALRNQKKSSRSMPATLVLRGTCSLDDEGNVPASLDRFVEQLRAQPALAEAFPHIELSDVRRTRQQQTGIDGAEFSVVMLASKKAKER</sequence>
<protein>
    <recommendedName>
        <fullName evidence="3">Competence protein A</fullName>
    </recommendedName>
</protein>
<name>A0A5B9QM64_9BACT</name>
<evidence type="ECO:0000313" key="2">
    <source>
        <dbReference type="Proteomes" id="UP000325286"/>
    </source>
</evidence>
<dbReference type="AlphaFoldDB" id="A0A5B9QM64"/>
<proteinExistence type="predicted"/>
<organism evidence="1 2">
    <name type="scientific">Roseimaritima ulvae</name>
    <dbReference type="NCBI Taxonomy" id="980254"/>
    <lineage>
        <taxon>Bacteria</taxon>
        <taxon>Pseudomonadati</taxon>
        <taxon>Planctomycetota</taxon>
        <taxon>Planctomycetia</taxon>
        <taxon>Pirellulales</taxon>
        <taxon>Pirellulaceae</taxon>
        <taxon>Roseimaritima</taxon>
    </lineage>
</organism>